<dbReference type="PANTHER" id="PTHR10039">
    <property type="entry name" value="AMELOGENIN"/>
    <property type="match status" value="1"/>
</dbReference>
<dbReference type="PANTHER" id="PTHR10039:SF5">
    <property type="entry name" value="NACHT DOMAIN-CONTAINING PROTEIN"/>
    <property type="match status" value="1"/>
</dbReference>
<reference evidence="1 2" key="1">
    <citation type="submission" date="2023-01" db="EMBL/GenBank/DDBJ databases">
        <title>Analysis of 21 Apiospora genomes using comparative genomics revels a genus with tremendous synthesis potential of carbohydrate active enzymes and secondary metabolites.</title>
        <authorList>
            <person name="Sorensen T."/>
        </authorList>
    </citation>
    <scope>NUCLEOTIDE SEQUENCE [LARGE SCALE GENOMIC DNA]</scope>
    <source>
        <strain evidence="1 2">CBS 24483</strain>
    </source>
</reference>
<protein>
    <recommendedName>
        <fullName evidence="3">NACHT domain-containing protein</fullName>
    </recommendedName>
</protein>
<dbReference type="GeneID" id="92076095"/>
<gene>
    <name evidence="1" type="ORF">PG986_006811</name>
</gene>
<organism evidence="1 2">
    <name type="scientific">Apiospora aurea</name>
    <dbReference type="NCBI Taxonomy" id="335848"/>
    <lineage>
        <taxon>Eukaryota</taxon>
        <taxon>Fungi</taxon>
        <taxon>Dikarya</taxon>
        <taxon>Ascomycota</taxon>
        <taxon>Pezizomycotina</taxon>
        <taxon>Sordariomycetes</taxon>
        <taxon>Xylariomycetidae</taxon>
        <taxon>Amphisphaeriales</taxon>
        <taxon>Apiosporaceae</taxon>
        <taxon>Apiospora</taxon>
    </lineage>
</organism>
<dbReference type="Proteomes" id="UP001391051">
    <property type="component" value="Unassembled WGS sequence"/>
</dbReference>
<dbReference type="RefSeq" id="XP_066699145.1">
    <property type="nucleotide sequence ID" value="XM_066843033.1"/>
</dbReference>
<keyword evidence="2" id="KW-1185">Reference proteome</keyword>
<comment type="caution">
    <text evidence="1">The sequence shown here is derived from an EMBL/GenBank/DDBJ whole genome shotgun (WGS) entry which is preliminary data.</text>
</comment>
<dbReference type="EMBL" id="JAQQWE010000005">
    <property type="protein sequence ID" value="KAK7951083.1"/>
    <property type="molecule type" value="Genomic_DNA"/>
</dbReference>
<evidence type="ECO:0008006" key="3">
    <source>
        <dbReference type="Google" id="ProtNLM"/>
    </source>
</evidence>
<accession>A0ABR1QAS5</accession>
<evidence type="ECO:0000313" key="2">
    <source>
        <dbReference type="Proteomes" id="UP001391051"/>
    </source>
</evidence>
<evidence type="ECO:0000313" key="1">
    <source>
        <dbReference type="EMBL" id="KAK7951083.1"/>
    </source>
</evidence>
<proteinExistence type="predicted"/>
<name>A0ABR1QAS5_9PEZI</name>
<sequence>MGKLGIERYRIPAWTEKTLTEAFDVAIHLLDGEYVCIFVDALDEYVGEYDNLFCLLRGVQNNNNNNSNVKLCISSRPEVPLVRRLAHCKQLRLQDLNFDDICHFAKSKLEHSVMDIQVIRNRTEIACQIAENAEGVFLWAILVTQAAIQGAECVDDTDIILRRIAKTPKVIEEIFASMLGKIDEFHTESLMFYSRLLEIANKVSPQAPYGPYCREQILSVPVLTAAKPGVTFSSDASFASMCQQTEWQVAARSAGLMEIRHRKRYGWEERNWKSGCAWIYPSKIDNTDVRSDGFSHQLQRTVLDHPPPFPSTLHYEASYVDWVHRSAYEALRDPQNIEKLSLPHISFENAYERLLEAYLKWIAFAPSYGQVVNGLKTTLMTLRMQNLLVWKTIILV</sequence>